<dbReference type="EMBL" id="CAAALY010021600">
    <property type="protein sequence ID" value="VEL14559.1"/>
    <property type="molecule type" value="Genomic_DNA"/>
</dbReference>
<comment type="caution">
    <text evidence="2">The sequence shown here is derived from an EMBL/GenBank/DDBJ whole genome shotgun (WGS) entry which is preliminary data.</text>
</comment>
<dbReference type="AlphaFoldDB" id="A0A448WL49"/>
<dbReference type="OrthoDB" id="6247404at2759"/>
<accession>A0A448WL49</accession>
<proteinExistence type="predicted"/>
<evidence type="ECO:0000313" key="2">
    <source>
        <dbReference type="EMBL" id="VEL14559.1"/>
    </source>
</evidence>
<keyword evidence="3" id="KW-1185">Reference proteome</keyword>
<evidence type="ECO:0000313" key="3">
    <source>
        <dbReference type="Proteomes" id="UP000784294"/>
    </source>
</evidence>
<organism evidence="2 3">
    <name type="scientific">Protopolystoma xenopodis</name>
    <dbReference type="NCBI Taxonomy" id="117903"/>
    <lineage>
        <taxon>Eukaryota</taxon>
        <taxon>Metazoa</taxon>
        <taxon>Spiralia</taxon>
        <taxon>Lophotrochozoa</taxon>
        <taxon>Platyhelminthes</taxon>
        <taxon>Monogenea</taxon>
        <taxon>Polyopisthocotylea</taxon>
        <taxon>Polystomatidea</taxon>
        <taxon>Polystomatidae</taxon>
        <taxon>Protopolystoma</taxon>
    </lineage>
</organism>
<name>A0A448WL49_9PLAT</name>
<feature type="region of interest" description="Disordered" evidence="1">
    <location>
        <begin position="198"/>
        <end position="221"/>
    </location>
</feature>
<gene>
    <name evidence="2" type="ORF">PXEA_LOCUS7999</name>
</gene>
<protein>
    <submittedName>
        <fullName evidence="2">Uncharacterized protein</fullName>
    </submittedName>
</protein>
<evidence type="ECO:0000256" key="1">
    <source>
        <dbReference type="SAM" id="MobiDB-lite"/>
    </source>
</evidence>
<dbReference type="Proteomes" id="UP000784294">
    <property type="component" value="Unassembled WGS sequence"/>
</dbReference>
<sequence length="221" mass="24295">MIILLINAIKHGFILNSKLDTPFSASIQRQNEVPIEKSITPEQQTTNTLSYAGQDNQSNQMAYLPKGENLPPWQTIHLFNLESNLCPDLTSIGGENRKFSSGSYTIGKKKANANLALMPEQGFRFDSAKQISLDSACCGYWNSLTAAKFPDAFAGSGKRPYTSTSPKTAVARARLCNVITNANFRTHKVPDDIPIVQESAGGESQSVIRNHSKENYRLSDP</sequence>
<reference evidence="2" key="1">
    <citation type="submission" date="2018-11" db="EMBL/GenBank/DDBJ databases">
        <authorList>
            <consortium name="Pathogen Informatics"/>
        </authorList>
    </citation>
    <scope>NUCLEOTIDE SEQUENCE</scope>
</reference>
<feature type="compositionally biased region" description="Basic and acidic residues" evidence="1">
    <location>
        <begin position="211"/>
        <end position="221"/>
    </location>
</feature>